<keyword evidence="2" id="KW-1185">Reference proteome</keyword>
<name>A0A8J3N495_9CHLR</name>
<reference evidence="1" key="1">
    <citation type="submission" date="2020-10" db="EMBL/GenBank/DDBJ databases">
        <title>Taxonomic study of unclassified bacteria belonging to the class Ktedonobacteria.</title>
        <authorList>
            <person name="Yabe S."/>
            <person name="Wang C.M."/>
            <person name="Zheng Y."/>
            <person name="Sakai Y."/>
            <person name="Cavaletti L."/>
            <person name="Monciardini P."/>
            <person name="Donadio S."/>
        </authorList>
    </citation>
    <scope>NUCLEOTIDE SEQUENCE</scope>
    <source>
        <strain evidence="1">ID150040</strain>
    </source>
</reference>
<dbReference type="Proteomes" id="UP000597444">
    <property type="component" value="Unassembled WGS sequence"/>
</dbReference>
<gene>
    <name evidence="1" type="ORF">KSF_051430</name>
</gene>
<sequence length="50" mass="5659">MLSSQERTSRLQQAAEQFAAQARTLGAGLDEALQALRQIWNLEEQVEERS</sequence>
<proteinExistence type="predicted"/>
<accession>A0A8J3N495</accession>
<dbReference type="AlphaFoldDB" id="A0A8J3N495"/>
<dbReference type="RefSeq" id="WP_220205797.1">
    <property type="nucleotide sequence ID" value="NZ_BNJK01000001.1"/>
</dbReference>
<evidence type="ECO:0000313" key="1">
    <source>
        <dbReference type="EMBL" id="GHO95095.1"/>
    </source>
</evidence>
<evidence type="ECO:0000313" key="2">
    <source>
        <dbReference type="Proteomes" id="UP000597444"/>
    </source>
</evidence>
<dbReference type="EMBL" id="BNJK01000001">
    <property type="protein sequence ID" value="GHO95095.1"/>
    <property type="molecule type" value="Genomic_DNA"/>
</dbReference>
<organism evidence="1 2">
    <name type="scientific">Reticulibacter mediterranei</name>
    <dbReference type="NCBI Taxonomy" id="2778369"/>
    <lineage>
        <taxon>Bacteria</taxon>
        <taxon>Bacillati</taxon>
        <taxon>Chloroflexota</taxon>
        <taxon>Ktedonobacteria</taxon>
        <taxon>Ktedonobacterales</taxon>
        <taxon>Reticulibacteraceae</taxon>
        <taxon>Reticulibacter</taxon>
    </lineage>
</organism>
<comment type="caution">
    <text evidence="1">The sequence shown here is derived from an EMBL/GenBank/DDBJ whole genome shotgun (WGS) entry which is preliminary data.</text>
</comment>
<protein>
    <submittedName>
        <fullName evidence="1">Uncharacterized protein</fullName>
    </submittedName>
</protein>